<evidence type="ECO:0008006" key="7">
    <source>
        <dbReference type="Google" id="ProtNLM"/>
    </source>
</evidence>
<accession>A0A510KNJ0</accession>
<proteinExistence type="predicted"/>
<gene>
    <name evidence="5" type="ORF">JMUB3935_2267</name>
</gene>
<dbReference type="InterPro" id="IPR056639">
    <property type="entry name" value="DUF7737"/>
</dbReference>
<protein>
    <recommendedName>
        <fullName evidence="7">DUF4132 domain-containing protein</fullName>
    </recommendedName>
</protein>
<feature type="domain" description="DUF7737" evidence="4">
    <location>
        <begin position="1586"/>
        <end position="1687"/>
    </location>
</feature>
<evidence type="ECO:0000259" key="2">
    <source>
        <dbReference type="Pfam" id="PF13569"/>
    </source>
</evidence>
<organism evidence="5 6">
    <name type="scientific">Leptotrichia trevisanii</name>
    <dbReference type="NCBI Taxonomy" id="109328"/>
    <lineage>
        <taxon>Bacteria</taxon>
        <taxon>Fusobacteriati</taxon>
        <taxon>Fusobacteriota</taxon>
        <taxon>Fusobacteriia</taxon>
        <taxon>Fusobacteriales</taxon>
        <taxon>Leptotrichiaceae</taxon>
        <taxon>Leptotrichia</taxon>
    </lineage>
</organism>
<sequence>MCGILYNYLYIYHTRLIMVISYSIPDKLKNNYRTKLSKEKEKLNPESRKFIENALKGTVKTGEYGYEIFVIAEIKKKIKDIENVRLEDIFPEEIYPALDVMIGENFRKIFLEVCQKLVKMSYTKGYYRKMILSSNYADHLGNMWDILSNFVTLHILDLDIMKILKREYDTKQYSNVYACAEHYLSAEIDRGNEEVIEFLKDLILSENNTFVLDYTTFRAIFASNNRELVELVGKLLLAAKLQEGLRQAICETMDGGTVENFNYMFKIIYENDLLRFSSVKRALATWTGIGEMYADRVSKKEIEVINKLVENSGYADELLESDDNVEVLLGLWQKGREDVSVAVKAIEKLINIGKRHTILLASYYLDIIQNPELSQEIAKKVIQQNPEDLEIYACYSGNLVGNVNTYQIFQRIKNGKVKLTDFFENEDEAKEFFGILENLVKQMTKVRKDFSPCIFPWYSVTLYKVAIADKMAIIALFLKGEYIDKILDYAKFLNYYTKEDILQLVSEKFENENHEKFIVEGLKDSAITNKAFEIAKKHNLVQKYSKEMEGMLRLKTPEVRKNLINLLYLQKKTAFYETVENLIKTKDVNRRLAAFDLILKAKNEKKDDVKTLQKYVKLVKEPTSSEIVLINEINKEEEKSIDEELEYNINYEPGFENKAFLEEKLDIKNIFTKSTDELLEIIKKLNDLYTKYENYEYKTAYGEEVLLSNSFSPVFSSDRKYDYRNQELENYPLKEVWQEFYKTKIKDFETLYQLYLFTKERFSTKEYLNYTNEMLGFGANNLIEKIIFEQRKNNDLKHFEVNKGYYYSVGKISQIIHILVNEYQNEEKNKKYCYNFGKAVFSYVYNNLEESKILTKQGNNYWGRNEAKETYSCIFDNNLIFQEAKNTIKYYPDDKEFCEQFILKYEIYKKMYNYVQKKNRELNGELISLYEFVLAITKGIISKDEFYIEVLNRGNAKDKVRTLCNFIYNYEDSDKNEDEQKVMKFFEIEGQKIIDYILEAEFKRGENPVEYSNTIHQIPIVKGVDNLIKILMALGNEKLERGGYYSYYYSDDSKKSNLSHLLKNSQPDKNDTSELFAKKIKGSKISQQRLIEVAMYAPRWIPLIQEYLGWKGMESACYYFHAHISDVSKNMESLFAKYTPISVEDLAVGAFDIDWFKSAYKELGKKRFEMLYEAAKYVSDGAKHSRARMFADAVQGKLKLKETETKIQDKRNKDLVASYSLIPLKKARDKDLLHRYKFLQKFLKESKQFGAQRRASEAKAFEISLENLSRNAGYSDVIRLIWSMETALINEMQKYFEPKKIDEISVFIKIDEFGQTKTVFEKNGKTLKTMPAKLKKNKYIEEIKEVNKNLKEQYRRSKKMLEEAMEDGTEFYNYEIKNLMENPVISPLLDTLVFKSENDLGYYSEGNFVTVNGDIIELEENQVLKIAHALDLYNSGKWSEYQQDLFTKQTKQPFKQVFREIYVKTADEKGKENSLRYAGHQIQPNKTVAVLKNRRWVADYEEGLQKVYYKENIIAKIYAMADWFSPSDIEAPTLEWVCFYDRKTFKPLLIDNIPDLIFTEVMRDVDLAVSVAHVGGVDPEASHSTIEMRKAIVEFNLKLFKLANVTFTEKHAIIKGERAEYTVHLGSGVVHQRAGAEINVLPVHSQHRGRIFLPFVDEDPKTAEIMSKIILFAEDTKIKDPFILEQIK</sequence>
<evidence type="ECO:0000259" key="4">
    <source>
        <dbReference type="Pfam" id="PF24879"/>
    </source>
</evidence>
<name>A0A510KNJ0_9FUSO</name>
<dbReference type="Pfam" id="PF13569">
    <property type="entry name" value="DUF4132"/>
    <property type="match status" value="1"/>
</dbReference>
<evidence type="ECO:0000313" key="5">
    <source>
        <dbReference type="EMBL" id="BBM53280.1"/>
    </source>
</evidence>
<dbReference type="EMBL" id="AP019840">
    <property type="protein sequence ID" value="BBM53280.1"/>
    <property type="molecule type" value="Genomic_DNA"/>
</dbReference>
<dbReference type="InterPro" id="IPR025406">
    <property type="entry name" value="DUF4132"/>
</dbReference>
<evidence type="ECO:0000313" key="6">
    <source>
        <dbReference type="Proteomes" id="UP000321378"/>
    </source>
</evidence>
<feature type="domain" description="DUF4132" evidence="2">
    <location>
        <begin position="1324"/>
        <end position="1496"/>
    </location>
</feature>
<reference evidence="5 6" key="1">
    <citation type="submission" date="2019-07" db="EMBL/GenBank/DDBJ databases">
        <title>Complete Genome Sequence of Leptotrichia trevisanii Strain JMUB3935.</title>
        <authorList>
            <person name="Watanabe S."/>
            <person name="Cui L."/>
        </authorList>
    </citation>
    <scope>NUCLEOTIDE SEQUENCE [LARGE SCALE GENOMIC DNA]</scope>
    <source>
        <strain evidence="5 6">JMUB3935</strain>
    </source>
</reference>
<feature type="domain" description="DUF5724" evidence="3">
    <location>
        <begin position="55"/>
        <end position="1284"/>
    </location>
</feature>
<dbReference type="Pfam" id="PF18991">
    <property type="entry name" value="DUF5724"/>
    <property type="match status" value="1"/>
</dbReference>
<dbReference type="InterPro" id="IPR043782">
    <property type="entry name" value="DUF5724"/>
</dbReference>
<dbReference type="Proteomes" id="UP000321378">
    <property type="component" value="Chromosome"/>
</dbReference>
<evidence type="ECO:0000259" key="3">
    <source>
        <dbReference type="Pfam" id="PF18991"/>
    </source>
</evidence>
<dbReference type="Pfam" id="PF24879">
    <property type="entry name" value="DUF7737"/>
    <property type="match status" value="1"/>
</dbReference>
<keyword evidence="1" id="KW-0175">Coiled coil</keyword>
<feature type="coiled-coil region" evidence="1">
    <location>
        <begin position="1336"/>
        <end position="1367"/>
    </location>
</feature>
<evidence type="ECO:0000256" key="1">
    <source>
        <dbReference type="SAM" id="Coils"/>
    </source>
</evidence>
<dbReference type="STRING" id="1122173.GCA_000482505_02527"/>